<dbReference type="RefSeq" id="WP_377943810.1">
    <property type="nucleotide sequence ID" value="NZ_JBHUCX010000035.1"/>
</dbReference>
<dbReference type="InterPro" id="IPR001347">
    <property type="entry name" value="SIS_dom"/>
</dbReference>
<dbReference type="PANTHER" id="PTHR10937:SF4">
    <property type="entry name" value="GLUCOSAMINE-6-PHOSPHATE DEAMINASE"/>
    <property type="match status" value="1"/>
</dbReference>
<accession>A0ABW4JI49</accession>
<protein>
    <submittedName>
        <fullName evidence="3">SIS domain-containing protein</fullName>
        <ecNumber evidence="3">3.5.-.-</ecNumber>
    </submittedName>
</protein>
<comment type="caution">
    <text evidence="3">The sequence shown here is derived from an EMBL/GenBank/DDBJ whole genome shotgun (WGS) entry which is preliminary data.</text>
</comment>
<name>A0ABW4JI49_9BACL</name>
<dbReference type="Pfam" id="PF01380">
    <property type="entry name" value="SIS"/>
    <property type="match status" value="2"/>
</dbReference>
<dbReference type="CDD" id="cd05008">
    <property type="entry name" value="SIS_GlmS_GlmD_1"/>
    <property type="match status" value="1"/>
</dbReference>
<keyword evidence="3" id="KW-0378">Hydrolase</keyword>
<evidence type="ECO:0000313" key="4">
    <source>
        <dbReference type="Proteomes" id="UP001597079"/>
    </source>
</evidence>
<evidence type="ECO:0000313" key="3">
    <source>
        <dbReference type="EMBL" id="MFD1675929.1"/>
    </source>
</evidence>
<reference evidence="4" key="1">
    <citation type="journal article" date="2019" name="Int. J. Syst. Evol. Microbiol.">
        <title>The Global Catalogue of Microorganisms (GCM) 10K type strain sequencing project: providing services to taxonomists for standard genome sequencing and annotation.</title>
        <authorList>
            <consortium name="The Broad Institute Genomics Platform"/>
            <consortium name="The Broad Institute Genome Sequencing Center for Infectious Disease"/>
            <person name="Wu L."/>
            <person name="Ma J."/>
        </authorList>
    </citation>
    <scope>NUCLEOTIDE SEQUENCE [LARGE SCALE GENOMIC DNA]</scope>
    <source>
        <strain evidence="4">CGMCC 1.12286</strain>
    </source>
</reference>
<dbReference type="EMBL" id="JBHUCX010000035">
    <property type="protein sequence ID" value="MFD1675929.1"/>
    <property type="molecule type" value="Genomic_DNA"/>
</dbReference>
<dbReference type="SUPFAM" id="SSF53697">
    <property type="entry name" value="SIS domain"/>
    <property type="match status" value="1"/>
</dbReference>
<dbReference type="Proteomes" id="UP001597079">
    <property type="component" value="Unassembled WGS sequence"/>
</dbReference>
<dbReference type="GO" id="GO:0016787">
    <property type="term" value="F:hydrolase activity"/>
    <property type="evidence" value="ECO:0007669"/>
    <property type="project" value="UniProtKB-KW"/>
</dbReference>
<feature type="domain" description="SIS" evidence="2">
    <location>
        <begin position="195"/>
        <end position="338"/>
    </location>
</feature>
<proteinExistence type="predicted"/>
<evidence type="ECO:0000259" key="2">
    <source>
        <dbReference type="PROSITE" id="PS51464"/>
    </source>
</evidence>
<organism evidence="3 4">
    <name type="scientific">Alicyclobacillus fodiniaquatilis</name>
    <dbReference type="NCBI Taxonomy" id="1661150"/>
    <lineage>
        <taxon>Bacteria</taxon>
        <taxon>Bacillati</taxon>
        <taxon>Bacillota</taxon>
        <taxon>Bacilli</taxon>
        <taxon>Bacillales</taxon>
        <taxon>Alicyclobacillaceae</taxon>
        <taxon>Alicyclobacillus</taxon>
    </lineage>
</organism>
<dbReference type="InterPro" id="IPR046348">
    <property type="entry name" value="SIS_dom_sf"/>
</dbReference>
<sequence>MDATFEEITNQPNSWAKTLEVMSEMWPSCGISLEAGNTHVLFIGCGTSFYLAQSAARLFQEVTGKVCLAVPASEIIFADTSIIPNDVPVVAFAISRSGTTSELLMAVEHLQKNYPYVETVAVTCHSDQMLAKISQTVISLDHASEKSVVMTQSFTNMLLALQWVAATSAGREDLLTELNQLPVILERDISKMMDFGRRIGANIDFKQYIFLGLGTYYGLATEATLKLKEMTQTPCESYNPFEFRHGPISIVENGTFVVFLVMRENISYTLDIIADVKEVHGQTIALIPDSISDNCGADFVLPLDGALTDWARSLLYMPALQYLAYARAKLLGLNPDQPRNLNQVVVLKSVSQ</sequence>
<dbReference type="InterPro" id="IPR035490">
    <property type="entry name" value="GlmS/FrlB_SIS"/>
</dbReference>
<feature type="domain" description="SIS" evidence="2">
    <location>
        <begin position="29"/>
        <end position="175"/>
    </location>
</feature>
<dbReference type="PROSITE" id="PS51464">
    <property type="entry name" value="SIS"/>
    <property type="match status" value="2"/>
</dbReference>
<dbReference type="InterPro" id="IPR035466">
    <property type="entry name" value="GlmS/AgaS_SIS"/>
</dbReference>
<keyword evidence="4" id="KW-1185">Reference proteome</keyword>
<dbReference type="CDD" id="cd05009">
    <property type="entry name" value="SIS_GlmS_GlmD_2"/>
    <property type="match status" value="1"/>
</dbReference>
<dbReference type="PANTHER" id="PTHR10937">
    <property type="entry name" value="GLUCOSAMINE--FRUCTOSE-6-PHOSPHATE AMINOTRANSFERASE, ISOMERIZING"/>
    <property type="match status" value="1"/>
</dbReference>
<dbReference type="EC" id="3.5.-.-" evidence="3"/>
<gene>
    <name evidence="3" type="ORF">ACFSB2_14590</name>
</gene>
<keyword evidence="1" id="KW-0677">Repeat</keyword>
<evidence type="ECO:0000256" key="1">
    <source>
        <dbReference type="ARBA" id="ARBA00022737"/>
    </source>
</evidence>
<dbReference type="Gene3D" id="3.40.50.10490">
    <property type="entry name" value="Glucose-6-phosphate isomerase like protein, domain 1"/>
    <property type="match status" value="2"/>
</dbReference>